<protein>
    <submittedName>
        <fullName evidence="5">Putative transcriptional regulator</fullName>
    </submittedName>
</protein>
<evidence type="ECO:0000313" key="6">
    <source>
        <dbReference type="Proteomes" id="UP000014155"/>
    </source>
</evidence>
<dbReference type="RefSeq" id="WP_004626128.1">
    <property type="nucleotide sequence ID" value="NZ_AORV01000035.1"/>
</dbReference>
<evidence type="ECO:0000256" key="1">
    <source>
        <dbReference type="ARBA" id="ARBA00023015"/>
    </source>
</evidence>
<dbReference type="Pfam" id="PF01381">
    <property type="entry name" value="HTH_3"/>
    <property type="match status" value="1"/>
</dbReference>
<dbReference type="PANTHER" id="PTHR46797:SF23">
    <property type="entry name" value="HTH-TYPE TRANSCRIPTIONAL REGULATOR SUTR"/>
    <property type="match status" value="1"/>
</dbReference>
<dbReference type="eggNOG" id="COG1396">
    <property type="taxonomic scope" value="Bacteria"/>
</dbReference>
<keyword evidence="6" id="KW-1185">Reference proteome</keyword>
<dbReference type="Proteomes" id="UP000014155">
    <property type="component" value="Unassembled WGS sequence"/>
</dbReference>
<dbReference type="AlphaFoldDB" id="S0FIC5"/>
<name>S0FIC5_RUMCE</name>
<gene>
    <name evidence="5" type="ORF">CTER_2379</name>
</gene>
<evidence type="ECO:0000313" key="5">
    <source>
        <dbReference type="EMBL" id="EMS71715.1"/>
    </source>
</evidence>
<evidence type="ECO:0000259" key="4">
    <source>
        <dbReference type="PROSITE" id="PS50943"/>
    </source>
</evidence>
<dbReference type="GO" id="GO:0003700">
    <property type="term" value="F:DNA-binding transcription factor activity"/>
    <property type="evidence" value="ECO:0007669"/>
    <property type="project" value="TreeGrafter"/>
</dbReference>
<accession>S0FIC5</accession>
<reference evidence="5 6" key="1">
    <citation type="journal article" date="2013" name="Genome Announc.">
        <title>Draft Genome Sequence of the Cellulolytic, Mesophilic, Anaerobic Bacterium Clostridium termitidis Strain CT1112 (DSM 5398).</title>
        <authorList>
            <person name="Lal S."/>
            <person name="Ramachandran U."/>
            <person name="Zhang X."/>
            <person name="Munir R."/>
            <person name="Sparling R."/>
            <person name="Levin D.B."/>
        </authorList>
    </citation>
    <scope>NUCLEOTIDE SEQUENCE [LARGE SCALE GENOMIC DNA]</scope>
    <source>
        <strain evidence="5 6">CT1112</strain>
    </source>
</reference>
<keyword evidence="2" id="KW-0238">DNA-binding</keyword>
<sequence length="117" mass="13281">MSDNISKIVGDRIKLIRLEQGLTQEEVAYRAGIDQSHLGRLERGERNPSLAVIEKVIYALGITFEDLFKYILPPAEENDNKDLSLIMNKLTTLSKKEQKLVLIILNALFKLMGKPDK</sequence>
<comment type="caution">
    <text evidence="5">The sequence shown here is derived from an EMBL/GenBank/DDBJ whole genome shotgun (WGS) entry which is preliminary data.</text>
</comment>
<organism evidence="5 6">
    <name type="scientific">Ruminiclostridium cellobioparum subsp. termitidis CT1112</name>
    <dbReference type="NCBI Taxonomy" id="1195236"/>
    <lineage>
        <taxon>Bacteria</taxon>
        <taxon>Bacillati</taxon>
        <taxon>Bacillota</taxon>
        <taxon>Clostridia</taxon>
        <taxon>Eubacteriales</taxon>
        <taxon>Oscillospiraceae</taxon>
        <taxon>Ruminiclostridium</taxon>
    </lineage>
</organism>
<dbReference type="EMBL" id="AORV01000035">
    <property type="protein sequence ID" value="EMS71715.1"/>
    <property type="molecule type" value="Genomic_DNA"/>
</dbReference>
<proteinExistence type="predicted"/>
<dbReference type="PROSITE" id="PS50943">
    <property type="entry name" value="HTH_CROC1"/>
    <property type="match status" value="1"/>
</dbReference>
<keyword evidence="3" id="KW-0804">Transcription</keyword>
<keyword evidence="1" id="KW-0805">Transcription regulation</keyword>
<evidence type="ECO:0000256" key="2">
    <source>
        <dbReference type="ARBA" id="ARBA00023125"/>
    </source>
</evidence>
<evidence type="ECO:0000256" key="3">
    <source>
        <dbReference type="ARBA" id="ARBA00023163"/>
    </source>
</evidence>
<dbReference type="PATRIC" id="fig|1195236.3.peg.2689"/>
<dbReference type="GO" id="GO:0005829">
    <property type="term" value="C:cytosol"/>
    <property type="evidence" value="ECO:0007669"/>
    <property type="project" value="TreeGrafter"/>
</dbReference>
<dbReference type="InterPro" id="IPR010982">
    <property type="entry name" value="Lambda_DNA-bd_dom_sf"/>
</dbReference>
<dbReference type="STRING" id="1195236.CTER_2379"/>
<dbReference type="SMART" id="SM00530">
    <property type="entry name" value="HTH_XRE"/>
    <property type="match status" value="1"/>
</dbReference>
<dbReference type="InterPro" id="IPR050807">
    <property type="entry name" value="TransReg_Diox_bact_type"/>
</dbReference>
<dbReference type="InterPro" id="IPR001387">
    <property type="entry name" value="Cro/C1-type_HTH"/>
</dbReference>
<dbReference type="GO" id="GO:0003677">
    <property type="term" value="F:DNA binding"/>
    <property type="evidence" value="ECO:0007669"/>
    <property type="project" value="UniProtKB-KW"/>
</dbReference>
<dbReference type="Gene3D" id="1.10.260.40">
    <property type="entry name" value="lambda repressor-like DNA-binding domains"/>
    <property type="match status" value="1"/>
</dbReference>
<dbReference type="PANTHER" id="PTHR46797">
    <property type="entry name" value="HTH-TYPE TRANSCRIPTIONAL REGULATOR"/>
    <property type="match status" value="1"/>
</dbReference>
<feature type="domain" description="HTH cro/C1-type" evidence="4">
    <location>
        <begin position="13"/>
        <end position="67"/>
    </location>
</feature>
<dbReference type="SUPFAM" id="SSF47413">
    <property type="entry name" value="lambda repressor-like DNA-binding domains"/>
    <property type="match status" value="1"/>
</dbReference>
<dbReference type="CDD" id="cd00093">
    <property type="entry name" value="HTH_XRE"/>
    <property type="match status" value="1"/>
</dbReference>